<reference evidence="2" key="1">
    <citation type="submission" date="2022-10" db="EMBL/GenBank/DDBJ databases">
        <authorList>
            <person name="Chen Y."/>
            <person name="Dougan E. K."/>
            <person name="Chan C."/>
            <person name="Rhodes N."/>
            <person name="Thang M."/>
        </authorList>
    </citation>
    <scope>NUCLEOTIDE SEQUENCE</scope>
</reference>
<reference evidence="3" key="2">
    <citation type="submission" date="2024-04" db="EMBL/GenBank/DDBJ databases">
        <authorList>
            <person name="Chen Y."/>
            <person name="Shah S."/>
            <person name="Dougan E. K."/>
            <person name="Thang M."/>
            <person name="Chan C."/>
        </authorList>
    </citation>
    <scope>NUCLEOTIDE SEQUENCE [LARGE SCALE GENOMIC DNA]</scope>
</reference>
<evidence type="ECO:0000313" key="3">
    <source>
        <dbReference type="EMBL" id="CAL1130988.1"/>
    </source>
</evidence>
<keyword evidence="4" id="KW-1185">Reference proteome</keyword>
<dbReference type="EMBL" id="CAMXCT020000354">
    <property type="protein sequence ID" value="CAL1130988.1"/>
    <property type="molecule type" value="Genomic_DNA"/>
</dbReference>
<evidence type="ECO:0000256" key="1">
    <source>
        <dbReference type="SAM" id="MobiDB-lite"/>
    </source>
</evidence>
<protein>
    <submittedName>
        <fullName evidence="2">Uncharacterized protein</fullName>
    </submittedName>
</protein>
<feature type="region of interest" description="Disordered" evidence="1">
    <location>
        <begin position="123"/>
        <end position="164"/>
    </location>
</feature>
<sequence length="164" mass="18606">MADTTVADVEQQDIFYVCEKTLNAVKEKLKKGEDITEDLVNELTLPEKVGDEEMMIPVDMRGVGEDFDDVEQMLEKLGSKGTAEAFVKAHDFFEKNKEKLPENERPPAMTAAEWRKVLDEERMMEEGEEELLGFEGEEEELLDDEDGEGDGEVKEPDAKKAKTE</sequence>
<dbReference type="EMBL" id="CAMXCT030000354">
    <property type="protein sequence ID" value="CAL4764925.1"/>
    <property type="molecule type" value="Genomic_DNA"/>
</dbReference>
<comment type="caution">
    <text evidence="2">The sequence shown here is derived from an EMBL/GenBank/DDBJ whole genome shotgun (WGS) entry which is preliminary data.</text>
</comment>
<accession>A0A9P1FIQ0</accession>
<feature type="compositionally biased region" description="Basic and acidic residues" evidence="1">
    <location>
        <begin position="151"/>
        <end position="164"/>
    </location>
</feature>
<evidence type="ECO:0000313" key="4">
    <source>
        <dbReference type="Proteomes" id="UP001152797"/>
    </source>
</evidence>
<dbReference type="Proteomes" id="UP001152797">
    <property type="component" value="Unassembled WGS sequence"/>
</dbReference>
<feature type="compositionally biased region" description="Acidic residues" evidence="1">
    <location>
        <begin position="126"/>
        <end position="150"/>
    </location>
</feature>
<name>A0A9P1FIQ0_9DINO</name>
<dbReference type="AlphaFoldDB" id="A0A9P1FIQ0"/>
<proteinExistence type="predicted"/>
<organism evidence="2">
    <name type="scientific">Cladocopium goreaui</name>
    <dbReference type="NCBI Taxonomy" id="2562237"/>
    <lineage>
        <taxon>Eukaryota</taxon>
        <taxon>Sar</taxon>
        <taxon>Alveolata</taxon>
        <taxon>Dinophyceae</taxon>
        <taxon>Suessiales</taxon>
        <taxon>Symbiodiniaceae</taxon>
        <taxon>Cladocopium</taxon>
    </lineage>
</organism>
<evidence type="ECO:0000313" key="2">
    <source>
        <dbReference type="EMBL" id="CAI3977613.1"/>
    </source>
</evidence>
<gene>
    <name evidence="2" type="ORF">C1SCF055_LOCUS5743</name>
</gene>
<dbReference type="OrthoDB" id="436619at2759"/>
<dbReference type="EMBL" id="CAMXCT010000354">
    <property type="protein sequence ID" value="CAI3977613.1"/>
    <property type="molecule type" value="Genomic_DNA"/>
</dbReference>